<comment type="caution">
    <text evidence="2">The sequence shown here is derived from an EMBL/GenBank/DDBJ whole genome shotgun (WGS) entry which is preliminary data.</text>
</comment>
<dbReference type="EMBL" id="MLAK01000554">
    <property type="protein sequence ID" value="OHT12844.1"/>
    <property type="molecule type" value="Genomic_DNA"/>
</dbReference>
<evidence type="ECO:0000259" key="1">
    <source>
        <dbReference type="Pfam" id="PF17800"/>
    </source>
</evidence>
<organism evidence="2 3">
    <name type="scientific">Tritrichomonas foetus</name>
    <dbReference type="NCBI Taxonomy" id="1144522"/>
    <lineage>
        <taxon>Eukaryota</taxon>
        <taxon>Metamonada</taxon>
        <taxon>Parabasalia</taxon>
        <taxon>Tritrichomonadida</taxon>
        <taxon>Tritrichomonadidae</taxon>
        <taxon>Tritrichomonas</taxon>
    </lineage>
</organism>
<dbReference type="GeneID" id="94834157"/>
<dbReference type="InterPro" id="IPR041232">
    <property type="entry name" value="NPL"/>
</dbReference>
<evidence type="ECO:0000313" key="3">
    <source>
        <dbReference type="Proteomes" id="UP000179807"/>
    </source>
</evidence>
<feature type="domain" description="Nucleoplasmin-like" evidence="1">
    <location>
        <begin position="7"/>
        <end position="115"/>
    </location>
</feature>
<evidence type="ECO:0000313" key="2">
    <source>
        <dbReference type="EMBL" id="OHT12844.1"/>
    </source>
</evidence>
<dbReference type="Gene3D" id="2.60.120.340">
    <property type="entry name" value="Nucleoplasmin core domain"/>
    <property type="match status" value="1"/>
</dbReference>
<dbReference type="Pfam" id="PF17800">
    <property type="entry name" value="NPL"/>
    <property type="match status" value="1"/>
</dbReference>
<proteinExistence type="predicted"/>
<reference evidence="2" key="1">
    <citation type="submission" date="2016-10" db="EMBL/GenBank/DDBJ databases">
        <authorList>
            <person name="Benchimol M."/>
            <person name="Almeida L.G."/>
            <person name="Vasconcelos A.T."/>
            <person name="Perreira-Neves A."/>
            <person name="Rosa I.A."/>
            <person name="Tasca T."/>
            <person name="Bogo M.R."/>
            <person name="de Souza W."/>
        </authorList>
    </citation>
    <scope>NUCLEOTIDE SEQUENCE [LARGE SCALE GENOMIC DNA]</scope>
    <source>
        <strain evidence="2">K</strain>
    </source>
</reference>
<dbReference type="RefSeq" id="XP_068365980.1">
    <property type="nucleotide sequence ID" value="XM_068499453.1"/>
</dbReference>
<dbReference type="AlphaFoldDB" id="A0A1J4KSR9"/>
<dbReference type="Proteomes" id="UP000179807">
    <property type="component" value="Unassembled WGS sequence"/>
</dbReference>
<dbReference type="VEuPathDB" id="TrichDB:TRFO_17218"/>
<sequence length="140" mass="15776">MIEVPAFWQLELKPNSEPVSVKFPDDSYLTITNACLPLIDEAEIKQEPVRLLAHIETDAFDSETLKAIKTEKTSVLITSLVPGVNEHASLNVLFSPFDYVTLELKGNHAIHLTGIISQIEDEEFEGEEEEEEEAHEEVKE</sequence>
<name>A0A1J4KSR9_9EUKA</name>
<gene>
    <name evidence="2" type="ORF">TRFO_17218</name>
</gene>
<keyword evidence="3" id="KW-1185">Reference proteome</keyword>
<protein>
    <recommendedName>
        <fullName evidence="1">Nucleoplasmin-like domain-containing protein</fullName>
    </recommendedName>
</protein>
<accession>A0A1J4KSR9</accession>